<dbReference type="PANTHER" id="PTHR30204:SF94">
    <property type="entry name" value="HEAVY METAL-DEPENDENT TRANSCRIPTIONAL REGULATOR HI_0293-RELATED"/>
    <property type="match status" value="1"/>
</dbReference>
<proteinExistence type="predicted"/>
<keyword evidence="6" id="KW-1185">Reference proteome</keyword>
<dbReference type="InterPro" id="IPR009061">
    <property type="entry name" value="DNA-bd_dom_put_sf"/>
</dbReference>
<name>A0ABP4VKE1_9ACTN</name>
<evidence type="ECO:0000256" key="3">
    <source>
        <dbReference type="ARBA" id="ARBA00023163"/>
    </source>
</evidence>
<evidence type="ECO:0000313" key="6">
    <source>
        <dbReference type="Proteomes" id="UP001501057"/>
    </source>
</evidence>
<keyword evidence="3" id="KW-0804">Transcription</keyword>
<dbReference type="PROSITE" id="PS00552">
    <property type="entry name" value="HTH_MERR_1"/>
    <property type="match status" value="1"/>
</dbReference>
<dbReference type="Gene3D" id="1.10.1660.10">
    <property type="match status" value="1"/>
</dbReference>
<dbReference type="SMART" id="SM00422">
    <property type="entry name" value="HTH_MERR"/>
    <property type="match status" value="1"/>
</dbReference>
<evidence type="ECO:0000256" key="2">
    <source>
        <dbReference type="ARBA" id="ARBA00023125"/>
    </source>
</evidence>
<organism evidence="5 6">
    <name type="scientific">Aeromicrobium alkaliterrae</name>
    <dbReference type="NCBI Taxonomy" id="302168"/>
    <lineage>
        <taxon>Bacteria</taxon>
        <taxon>Bacillati</taxon>
        <taxon>Actinomycetota</taxon>
        <taxon>Actinomycetes</taxon>
        <taxon>Propionibacteriales</taxon>
        <taxon>Nocardioidaceae</taxon>
        <taxon>Aeromicrobium</taxon>
    </lineage>
</organism>
<protein>
    <recommendedName>
        <fullName evidence="4">HTH merR-type domain-containing protein</fullName>
    </recommendedName>
</protein>
<keyword evidence="1" id="KW-0805">Transcription regulation</keyword>
<dbReference type="PANTHER" id="PTHR30204">
    <property type="entry name" value="REDOX-CYCLING DRUG-SENSING TRANSCRIPTIONAL ACTIVATOR SOXR"/>
    <property type="match status" value="1"/>
</dbReference>
<feature type="domain" description="HTH merR-type" evidence="4">
    <location>
        <begin position="1"/>
        <end position="68"/>
    </location>
</feature>
<dbReference type="RefSeq" id="WP_344197272.1">
    <property type="nucleotide sequence ID" value="NZ_BAAAME010000002.1"/>
</dbReference>
<dbReference type="Pfam" id="PF13411">
    <property type="entry name" value="MerR_1"/>
    <property type="match status" value="1"/>
</dbReference>
<sequence>MRVSELSERTGVSVHRLRRWESGGLLRARRDHHGVRRFDESSVRVVTFVSMARDLGFGLDEIAALVPDYAAGRLGIDDLVARLQARLTEIDVQIVELERQRERVVDHVAWFEARRPRPDQETP</sequence>
<dbReference type="PRINTS" id="PR00040">
    <property type="entry name" value="HTHMERR"/>
</dbReference>
<dbReference type="SUPFAM" id="SSF46955">
    <property type="entry name" value="Putative DNA-binding domain"/>
    <property type="match status" value="1"/>
</dbReference>
<keyword evidence="2" id="KW-0238">DNA-binding</keyword>
<evidence type="ECO:0000259" key="4">
    <source>
        <dbReference type="PROSITE" id="PS50937"/>
    </source>
</evidence>
<reference evidence="6" key="1">
    <citation type="journal article" date="2019" name="Int. J. Syst. Evol. Microbiol.">
        <title>The Global Catalogue of Microorganisms (GCM) 10K type strain sequencing project: providing services to taxonomists for standard genome sequencing and annotation.</title>
        <authorList>
            <consortium name="The Broad Institute Genomics Platform"/>
            <consortium name="The Broad Institute Genome Sequencing Center for Infectious Disease"/>
            <person name="Wu L."/>
            <person name="Ma J."/>
        </authorList>
    </citation>
    <scope>NUCLEOTIDE SEQUENCE [LARGE SCALE GENOMIC DNA]</scope>
    <source>
        <strain evidence="6">JCM 13518</strain>
    </source>
</reference>
<comment type="caution">
    <text evidence="5">The sequence shown here is derived from an EMBL/GenBank/DDBJ whole genome shotgun (WGS) entry which is preliminary data.</text>
</comment>
<dbReference type="InterPro" id="IPR047057">
    <property type="entry name" value="MerR_fam"/>
</dbReference>
<dbReference type="InterPro" id="IPR000551">
    <property type="entry name" value="MerR-type_HTH_dom"/>
</dbReference>
<evidence type="ECO:0000313" key="5">
    <source>
        <dbReference type="EMBL" id="GAA1726851.1"/>
    </source>
</evidence>
<evidence type="ECO:0000256" key="1">
    <source>
        <dbReference type="ARBA" id="ARBA00023015"/>
    </source>
</evidence>
<accession>A0ABP4VKE1</accession>
<dbReference type="EMBL" id="BAAAME010000002">
    <property type="protein sequence ID" value="GAA1726851.1"/>
    <property type="molecule type" value="Genomic_DNA"/>
</dbReference>
<dbReference type="PROSITE" id="PS50937">
    <property type="entry name" value="HTH_MERR_2"/>
    <property type="match status" value="1"/>
</dbReference>
<dbReference type="Proteomes" id="UP001501057">
    <property type="component" value="Unassembled WGS sequence"/>
</dbReference>
<gene>
    <name evidence="5" type="ORF">GCM10009710_04410</name>
</gene>